<proteinExistence type="inferred from homology"/>
<comment type="pathway">
    <text evidence="1">Bacterial outer membrane biogenesis; LPS O-antigen biosynthesis.</text>
</comment>
<evidence type="ECO:0000256" key="1">
    <source>
        <dbReference type="ARBA" id="ARBA00005125"/>
    </source>
</evidence>
<reference evidence="4 5" key="1">
    <citation type="submission" date="2020-04" db="EMBL/GenBank/DDBJ databases">
        <authorList>
            <person name="De Canck E."/>
        </authorList>
    </citation>
    <scope>NUCLEOTIDE SEQUENCE [LARGE SCALE GENOMIC DNA]</scope>
    <source>
        <strain evidence="4 5">LMG 29542</strain>
    </source>
</reference>
<dbReference type="EMBL" id="CADIKH010000016">
    <property type="protein sequence ID" value="CAB3760123.1"/>
    <property type="molecule type" value="Genomic_DNA"/>
</dbReference>
<protein>
    <submittedName>
        <fullName evidence="4">GDP-6-deoxy-D-talose 4-dehydrogenase</fullName>
        <ecNumber evidence="4">1.1.1.135</ecNumber>
    </submittedName>
</protein>
<dbReference type="InterPro" id="IPR001509">
    <property type="entry name" value="Epimerase_deHydtase"/>
</dbReference>
<evidence type="ECO:0000256" key="2">
    <source>
        <dbReference type="ARBA" id="ARBA00007637"/>
    </source>
</evidence>
<evidence type="ECO:0000259" key="3">
    <source>
        <dbReference type="Pfam" id="PF01370"/>
    </source>
</evidence>
<dbReference type="Gene3D" id="3.90.25.10">
    <property type="entry name" value="UDP-galactose 4-epimerase, domain 1"/>
    <property type="match status" value="1"/>
</dbReference>
<dbReference type="RefSeq" id="WP_175227935.1">
    <property type="nucleotide sequence ID" value="NZ_CADIKH010000016.1"/>
</dbReference>
<accession>A0A6J5E1E5</accession>
<sequence length="292" mass="32322">MHHALITGARGFTGAYIVDELARAGYQVVGTCAGETPQDGERQLDITSLADCRKVIDEVRPRFIVHLAAISFVAHDVPLDMYHVNVIGTLNLLQACADVGHRPDKILITSSANVYGNADGVIDEGVTPMPVNHYAASKLAMECLVRTWFDRLPIVIVRPFNYTGRGQSARFLIPKIVTHFVDRRPVIELGNLDVARDFSDVRTVARLYRALLESSAASEIVNVCSGTPHTLQEVLQMVREASRHDLEVRVNPAFVRENEVKILVGSPKKLQMIVPDVHPVDIRSTIDWMVNG</sequence>
<keyword evidence="5" id="KW-1185">Reference proteome</keyword>
<keyword evidence="4" id="KW-0560">Oxidoreductase</keyword>
<dbReference type="Proteomes" id="UP000494363">
    <property type="component" value="Unassembled WGS sequence"/>
</dbReference>
<dbReference type="GO" id="GO:0047916">
    <property type="term" value="F:GDP-6-deoxy-D-talose 4-dehydrogenase activity"/>
    <property type="evidence" value="ECO:0007669"/>
    <property type="project" value="UniProtKB-EC"/>
</dbReference>
<dbReference type="InterPro" id="IPR036291">
    <property type="entry name" value="NAD(P)-bd_dom_sf"/>
</dbReference>
<organism evidence="4 5">
    <name type="scientific">Paraburkholderia humisilvae</name>
    <dbReference type="NCBI Taxonomy" id="627669"/>
    <lineage>
        <taxon>Bacteria</taxon>
        <taxon>Pseudomonadati</taxon>
        <taxon>Pseudomonadota</taxon>
        <taxon>Betaproteobacteria</taxon>
        <taxon>Burkholderiales</taxon>
        <taxon>Burkholderiaceae</taxon>
        <taxon>Paraburkholderia</taxon>
    </lineage>
</organism>
<dbReference type="AlphaFoldDB" id="A0A6J5E1E5"/>
<gene>
    <name evidence="4" type="primary">tld</name>
    <name evidence="4" type="ORF">LMG29542_03759</name>
</gene>
<dbReference type="PANTHER" id="PTHR43000">
    <property type="entry name" value="DTDP-D-GLUCOSE 4,6-DEHYDRATASE-RELATED"/>
    <property type="match status" value="1"/>
</dbReference>
<dbReference type="Pfam" id="PF01370">
    <property type="entry name" value="Epimerase"/>
    <property type="match status" value="1"/>
</dbReference>
<evidence type="ECO:0000313" key="5">
    <source>
        <dbReference type="Proteomes" id="UP000494363"/>
    </source>
</evidence>
<feature type="domain" description="NAD-dependent epimerase/dehydratase" evidence="3">
    <location>
        <begin position="4"/>
        <end position="224"/>
    </location>
</feature>
<evidence type="ECO:0000313" key="4">
    <source>
        <dbReference type="EMBL" id="CAB3760123.1"/>
    </source>
</evidence>
<dbReference type="EC" id="1.1.1.135" evidence="4"/>
<dbReference type="SUPFAM" id="SSF51735">
    <property type="entry name" value="NAD(P)-binding Rossmann-fold domains"/>
    <property type="match status" value="1"/>
</dbReference>
<dbReference type="Gene3D" id="3.40.50.720">
    <property type="entry name" value="NAD(P)-binding Rossmann-like Domain"/>
    <property type="match status" value="1"/>
</dbReference>
<name>A0A6J5E1E5_9BURK</name>
<comment type="similarity">
    <text evidence="2">Belongs to the NAD(P)-dependent epimerase/dehydratase family.</text>
</comment>